<accession>A0ABV6B5X1</accession>
<dbReference type="Proteomes" id="UP001589733">
    <property type="component" value="Unassembled WGS sequence"/>
</dbReference>
<comment type="caution">
    <text evidence="1">The sequence shown here is derived from an EMBL/GenBank/DDBJ whole genome shotgun (WGS) entry which is preliminary data.</text>
</comment>
<reference evidence="1 2" key="1">
    <citation type="submission" date="2024-09" db="EMBL/GenBank/DDBJ databases">
        <authorList>
            <person name="Sun Q."/>
            <person name="Mori K."/>
        </authorList>
    </citation>
    <scope>NUCLEOTIDE SEQUENCE [LARGE SCALE GENOMIC DNA]</scope>
    <source>
        <strain evidence="1 2">JCM 13503</strain>
    </source>
</reference>
<gene>
    <name evidence="1" type="ORF">ACFFLM_24735</name>
</gene>
<evidence type="ECO:0000313" key="1">
    <source>
        <dbReference type="EMBL" id="MFB9995158.1"/>
    </source>
</evidence>
<dbReference type="EMBL" id="JBHLYR010000083">
    <property type="protein sequence ID" value="MFB9995158.1"/>
    <property type="molecule type" value="Genomic_DNA"/>
</dbReference>
<organism evidence="1 2">
    <name type="scientific">Deinococcus oregonensis</name>
    <dbReference type="NCBI Taxonomy" id="1805970"/>
    <lineage>
        <taxon>Bacteria</taxon>
        <taxon>Thermotogati</taxon>
        <taxon>Deinococcota</taxon>
        <taxon>Deinococci</taxon>
        <taxon>Deinococcales</taxon>
        <taxon>Deinococcaceae</taxon>
        <taxon>Deinococcus</taxon>
    </lineage>
</organism>
<dbReference type="RefSeq" id="WP_380016820.1">
    <property type="nucleotide sequence ID" value="NZ_JBHLYR010000083.1"/>
</dbReference>
<keyword evidence="2" id="KW-1185">Reference proteome</keyword>
<sequence>MLMSFDQLPDQSTFEGQLGGPLQFHGLISPALSPPPSPIHSSWAYRRRSEGFDQRVEASNSVDLVCYGPDALVLEALLRLHAVQAFSDREVTATAEQLLLVMQEIDPHINLSSPELLASLSRLMGTVYHVTQPKPYFWSFGFRLITTLDVLSQSDTRDGPETLREITVELSEVTLVLHASGMLRSSLWKAQHQG</sequence>
<evidence type="ECO:0000313" key="2">
    <source>
        <dbReference type="Proteomes" id="UP001589733"/>
    </source>
</evidence>
<proteinExistence type="predicted"/>
<protein>
    <submittedName>
        <fullName evidence="1">Uncharacterized protein</fullName>
    </submittedName>
</protein>
<name>A0ABV6B5X1_9DEIO</name>